<evidence type="ECO:0000256" key="2">
    <source>
        <dbReference type="ARBA" id="ARBA00023125"/>
    </source>
</evidence>
<dbReference type="Proteomes" id="UP000648352">
    <property type="component" value="Unassembled WGS sequence"/>
</dbReference>
<dbReference type="InterPro" id="IPR046335">
    <property type="entry name" value="LacI/GalR-like_sensor"/>
</dbReference>
<dbReference type="CDD" id="cd01392">
    <property type="entry name" value="HTH_LacI"/>
    <property type="match status" value="1"/>
</dbReference>
<evidence type="ECO:0000256" key="1">
    <source>
        <dbReference type="ARBA" id="ARBA00023015"/>
    </source>
</evidence>
<dbReference type="SUPFAM" id="SSF53822">
    <property type="entry name" value="Periplasmic binding protein-like I"/>
    <property type="match status" value="1"/>
</dbReference>
<keyword evidence="6" id="KW-1185">Reference proteome</keyword>
<dbReference type="InterPro" id="IPR010982">
    <property type="entry name" value="Lambda_DNA-bd_dom_sf"/>
</dbReference>
<dbReference type="Gene3D" id="1.10.260.40">
    <property type="entry name" value="lambda repressor-like DNA-binding domains"/>
    <property type="match status" value="1"/>
</dbReference>
<dbReference type="GO" id="GO:0003677">
    <property type="term" value="F:DNA binding"/>
    <property type="evidence" value="ECO:0007669"/>
    <property type="project" value="UniProtKB-KW"/>
</dbReference>
<reference evidence="5 6" key="1">
    <citation type="submission" date="2020-08" db="EMBL/GenBank/DDBJ databases">
        <title>A Genomic Blueprint of the Chicken Gut Microbiome.</title>
        <authorList>
            <person name="Gilroy R."/>
            <person name="Ravi A."/>
            <person name="Getino M."/>
            <person name="Pursley I."/>
            <person name="Horton D.L."/>
            <person name="Alikhan N.-F."/>
            <person name="Baker D."/>
            <person name="Gharbi K."/>
            <person name="Hall N."/>
            <person name="Watson M."/>
            <person name="Adriaenssens E.M."/>
            <person name="Foster-Nyarko E."/>
            <person name="Jarju S."/>
            <person name="Secka A."/>
            <person name="Antonio M."/>
            <person name="Oren A."/>
            <person name="Chaudhuri R."/>
            <person name="La Ragione R.M."/>
            <person name="Hildebrand F."/>
            <person name="Pallen M.J."/>
        </authorList>
    </citation>
    <scope>NUCLEOTIDE SEQUENCE [LARGE SCALE GENOMIC DNA]</scope>
    <source>
        <strain evidence="5 6">Sa4CUA7</strain>
    </source>
</reference>
<keyword evidence="2 5" id="KW-0238">DNA-binding</keyword>
<name>A0ABR8S4J5_9MICO</name>
<evidence type="ECO:0000313" key="6">
    <source>
        <dbReference type="Proteomes" id="UP000648352"/>
    </source>
</evidence>
<organism evidence="5 6">
    <name type="scientific">Microbacterium pullorum</name>
    <dbReference type="NCBI Taxonomy" id="2762236"/>
    <lineage>
        <taxon>Bacteria</taxon>
        <taxon>Bacillati</taxon>
        <taxon>Actinomycetota</taxon>
        <taxon>Actinomycetes</taxon>
        <taxon>Micrococcales</taxon>
        <taxon>Microbacteriaceae</taxon>
        <taxon>Microbacterium</taxon>
    </lineage>
</organism>
<dbReference type="PANTHER" id="PTHR30146:SF153">
    <property type="entry name" value="LACTOSE OPERON REPRESSOR"/>
    <property type="match status" value="1"/>
</dbReference>
<accession>A0ABR8S4J5</accession>
<dbReference type="PROSITE" id="PS50932">
    <property type="entry name" value="HTH_LACI_2"/>
    <property type="match status" value="1"/>
</dbReference>
<dbReference type="RefSeq" id="WP_191719606.1">
    <property type="nucleotide sequence ID" value="NZ_JACSQP010000008.1"/>
</dbReference>
<dbReference type="CDD" id="cd06267">
    <property type="entry name" value="PBP1_LacI_sugar_binding-like"/>
    <property type="match status" value="1"/>
</dbReference>
<dbReference type="InterPro" id="IPR028082">
    <property type="entry name" value="Peripla_BP_I"/>
</dbReference>
<evidence type="ECO:0000313" key="5">
    <source>
        <dbReference type="EMBL" id="MBD7958404.1"/>
    </source>
</evidence>
<gene>
    <name evidence="5" type="ORF">H9651_12200</name>
</gene>
<dbReference type="Pfam" id="PF00356">
    <property type="entry name" value="LacI"/>
    <property type="match status" value="1"/>
</dbReference>
<dbReference type="PANTHER" id="PTHR30146">
    <property type="entry name" value="LACI-RELATED TRANSCRIPTIONAL REPRESSOR"/>
    <property type="match status" value="1"/>
</dbReference>
<evidence type="ECO:0000259" key="4">
    <source>
        <dbReference type="PROSITE" id="PS50932"/>
    </source>
</evidence>
<proteinExistence type="predicted"/>
<evidence type="ECO:0000256" key="3">
    <source>
        <dbReference type="ARBA" id="ARBA00023163"/>
    </source>
</evidence>
<keyword evidence="3" id="KW-0804">Transcription</keyword>
<dbReference type="EMBL" id="JACSQP010000008">
    <property type="protein sequence ID" value="MBD7958404.1"/>
    <property type="molecule type" value="Genomic_DNA"/>
</dbReference>
<dbReference type="SUPFAM" id="SSF47413">
    <property type="entry name" value="lambda repressor-like DNA-binding domains"/>
    <property type="match status" value="1"/>
</dbReference>
<comment type="caution">
    <text evidence="5">The sequence shown here is derived from an EMBL/GenBank/DDBJ whole genome shotgun (WGS) entry which is preliminary data.</text>
</comment>
<dbReference type="SMART" id="SM00354">
    <property type="entry name" value="HTH_LACI"/>
    <property type="match status" value="1"/>
</dbReference>
<dbReference type="Pfam" id="PF13377">
    <property type="entry name" value="Peripla_BP_3"/>
    <property type="match status" value="1"/>
</dbReference>
<keyword evidence="1" id="KW-0805">Transcription regulation</keyword>
<sequence length="339" mass="35249">MVSIDEVARAAGVSTATVSRALSGRGQVSLGTRSRVLATAAELGYVVSSSASSLASGRTRNIGVLLPVVDRWYFSTVLAGIASGLQRAGYDITLYALTEDAAERATVFETFLRRQRVDAVIAIAISLDAAEVERVEALGLPVVALGAAHPRLPSLSVDDVAVARVATGHLTALGHRRIAHIGTTSAHDADGDHIPTLRRHGFEQALADAGIPAASARHEHADFTIEDGHRAAMRLLRSDEPPTAIFAASDEMAIGALMAARDLALSVPGDLSIVGVDGHELSAFFGLTTVDQFPHDQGLRAAEAVLAELGDAAPPAPLAPLPFELVVRASTAPPARPSP</sequence>
<feature type="domain" description="HTH lacI-type" evidence="4">
    <location>
        <begin position="2"/>
        <end position="56"/>
    </location>
</feature>
<dbReference type="PROSITE" id="PS00356">
    <property type="entry name" value="HTH_LACI_1"/>
    <property type="match status" value="1"/>
</dbReference>
<protein>
    <submittedName>
        <fullName evidence="5">LacI family DNA-binding transcriptional regulator</fullName>
    </submittedName>
</protein>
<dbReference type="Gene3D" id="3.40.50.2300">
    <property type="match status" value="2"/>
</dbReference>
<dbReference type="InterPro" id="IPR000843">
    <property type="entry name" value="HTH_LacI"/>
</dbReference>